<dbReference type="Proteomes" id="UP001171751">
    <property type="component" value="Unassembled WGS sequence"/>
</dbReference>
<comment type="caution">
    <text evidence="1">The sequence shown here is derived from an EMBL/GenBank/DDBJ whole genome shotgun (WGS) entry which is preliminary data.</text>
</comment>
<keyword evidence="2" id="KW-1185">Reference proteome</keyword>
<evidence type="ECO:0000313" key="2">
    <source>
        <dbReference type="Proteomes" id="UP001171751"/>
    </source>
</evidence>
<name>A0AA43ZSH2_9LACT</name>
<gene>
    <name evidence="1" type="ORF">Q4F26_05870</name>
</gene>
<proteinExistence type="predicted"/>
<protein>
    <submittedName>
        <fullName evidence="1">Uncharacterized protein</fullName>
    </submittedName>
</protein>
<sequence length="167" mass="19535">MLGDNDECHYERAFGPNGEIFRKMIFGLSGIDDFKEVIAEVDDYCSFITNVDETTKIKKAIYIIENTYRAHEEDGFNELTQAWHQALVDSVNILKTKYPKTETVEDYLEYGEYLLSDMHVLELHELSNKVKIVNNRTVKKIYSSGQIDGMEPEKFSRLFKQEVIREY</sequence>
<organism evidence="1 2">
    <name type="scientific">Atopococcus tabaci</name>
    <dbReference type="NCBI Taxonomy" id="269774"/>
    <lineage>
        <taxon>Bacteria</taxon>
        <taxon>Bacillati</taxon>
        <taxon>Bacillota</taxon>
        <taxon>Bacilli</taxon>
        <taxon>Lactobacillales</taxon>
        <taxon>Carnobacteriaceae</taxon>
        <taxon>Atopococcus</taxon>
    </lineage>
</organism>
<dbReference type="EMBL" id="JAUNQW010000029">
    <property type="protein sequence ID" value="MDO5457859.1"/>
    <property type="molecule type" value="Genomic_DNA"/>
</dbReference>
<accession>A0AA43ZSH2</accession>
<reference evidence="1" key="1">
    <citation type="submission" date="2023-07" db="EMBL/GenBank/DDBJ databases">
        <title>Between Cages and Wild: Unraveling the Impact of Captivity on Animal Microbiomes and Antimicrobial Resistance.</title>
        <authorList>
            <person name="Schmartz G.P."/>
            <person name="Rehner J."/>
            <person name="Schuff M.J."/>
            <person name="Becker S.L."/>
            <person name="Kravczyk M."/>
            <person name="Gurevich A."/>
            <person name="Francke R."/>
            <person name="Mueller R."/>
            <person name="Keller V."/>
            <person name="Keller A."/>
        </authorList>
    </citation>
    <scope>NUCLEOTIDE SEQUENCE</scope>
    <source>
        <strain evidence="1">S39M_St_73</strain>
    </source>
</reference>
<evidence type="ECO:0000313" key="1">
    <source>
        <dbReference type="EMBL" id="MDO5457859.1"/>
    </source>
</evidence>
<dbReference type="AlphaFoldDB" id="A0AA43ZSH2"/>